<comment type="caution">
    <text evidence="5">The sequence shown here is derived from an EMBL/GenBank/DDBJ whole genome shotgun (WGS) entry which is preliminary data.</text>
</comment>
<organism evidence="5 6">
    <name type="scientific">Acetobacterium tundrae</name>
    <dbReference type="NCBI Taxonomy" id="132932"/>
    <lineage>
        <taxon>Bacteria</taxon>
        <taxon>Bacillati</taxon>
        <taxon>Bacillota</taxon>
        <taxon>Clostridia</taxon>
        <taxon>Eubacteriales</taxon>
        <taxon>Eubacteriaceae</taxon>
        <taxon>Acetobacterium</taxon>
    </lineage>
</organism>
<keyword evidence="2 4" id="KW-0813">Transport</keyword>
<dbReference type="InterPro" id="IPR050492">
    <property type="entry name" value="Bact_metal-bind_prot9"/>
</dbReference>
<evidence type="ECO:0000256" key="1">
    <source>
        <dbReference type="ARBA" id="ARBA00011028"/>
    </source>
</evidence>
<dbReference type="Gene3D" id="3.40.50.1980">
    <property type="entry name" value="Nitrogenase molybdenum iron protein domain"/>
    <property type="match status" value="2"/>
</dbReference>
<proteinExistence type="inferred from homology"/>
<dbReference type="SUPFAM" id="SSF53807">
    <property type="entry name" value="Helical backbone' metal receptor"/>
    <property type="match status" value="1"/>
</dbReference>
<dbReference type="Pfam" id="PF01297">
    <property type="entry name" value="ZnuA"/>
    <property type="match status" value="1"/>
</dbReference>
<comment type="similarity">
    <text evidence="1 4">Belongs to the bacterial solute-binding protein 9 family.</text>
</comment>
<evidence type="ECO:0000313" key="6">
    <source>
        <dbReference type="Proteomes" id="UP000653358"/>
    </source>
</evidence>
<evidence type="ECO:0000256" key="3">
    <source>
        <dbReference type="ARBA" id="ARBA00022729"/>
    </source>
</evidence>
<protein>
    <submittedName>
        <fullName evidence="5">Zinc ABC transporter substrate-binding protein</fullName>
    </submittedName>
</protein>
<gene>
    <name evidence="5" type="ORF">GH807_14680</name>
</gene>
<name>A0ABR6WPQ0_9FIRM</name>
<keyword evidence="6" id="KW-1185">Reference proteome</keyword>
<evidence type="ECO:0000313" key="5">
    <source>
        <dbReference type="EMBL" id="MBC3798276.1"/>
    </source>
</evidence>
<dbReference type="InterPro" id="IPR006128">
    <property type="entry name" value="Lipoprotein_PsaA-like"/>
</dbReference>
<dbReference type="InterPro" id="IPR006127">
    <property type="entry name" value="ZnuA-like"/>
</dbReference>
<evidence type="ECO:0000256" key="2">
    <source>
        <dbReference type="ARBA" id="ARBA00022448"/>
    </source>
</evidence>
<dbReference type="Proteomes" id="UP000653358">
    <property type="component" value="Unassembled WGS sequence"/>
</dbReference>
<sequence length="295" mass="32218">MLFISIAVLSGCASNSTQTNSKTSATKDGFTIVTSFYPMYVETINVAKDIPNVQVINMTETQTGCLHDYQLKPQDLITLDGADAFVVNGAGMETFLDDVIKQEKNLKIVNASDGIDLIKDASGEDNAHVWVSISNCITQVKNIAKQLSVIDPKNAEAYQSNADAYIAKLEALKEKMHASLDMVSNRNIITFHEAFPYFAEEFNLNIVDVIERDPGTTPSPKELEDTINIVKKSNVKALFAEPQYPAEAAQTIANETGAKVYSLDPGVTGTADETAYDAYLNVMESNLKSLEEALK</sequence>
<reference evidence="5 6" key="1">
    <citation type="journal article" date="2020" name="mSystems">
        <title>Defining Genomic and Predicted Metabolic Features of the Acetobacterium Genus.</title>
        <authorList>
            <person name="Ross D.E."/>
            <person name="Marshall C.W."/>
            <person name="Gulliver D."/>
            <person name="May H.D."/>
            <person name="Norman R.S."/>
        </authorList>
    </citation>
    <scope>NUCLEOTIDE SEQUENCE [LARGE SCALE GENOMIC DNA]</scope>
    <source>
        <strain evidence="5 6">DSM 9173</strain>
    </source>
</reference>
<dbReference type="PANTHER" id="PTHR42953:SF3">
    <property type="entry name" value="HIGH-AFFINITY ZINC UPTAKE SYSTEM PROTEIN ZNUA"/>
    <property type="match status" value="1"/>
</dbReference>
<accession>A0ABR6WPQ0</accession>
<keyword evidence="3" id="KW-0732">Signal</keyword>
<dbReference type="PANTHER" id="PTHR42953">
    <property type="entry name" value="HIGH-AFFINITY ZINC UPTAKE SYSTEM PROTEIN ZNUA-RELATED"/>
    <property type="match status" value="1"/>
</dbReference>
<dbReference type="PRINTS" id="PR00690">
    <property type="entry name" value="ADHESNFAMILY"/>
</dbReference>
<evidence type="ECO:0000256" key="4">
    <source>
        <dbReference type="RuleBase" id="RU003512"/>
    </source>
</evidence>
<dbReference type="EMBL" id="WJBB01000024">
    <property type="protein sequence ID" value="MBC3798276.1"/>
    <property type="molecule type" value="Genomic_DNA"/>
</dbReference>